<keyword evidence="1" id="KW-0812">Transmembrane</keyword>
<name>A0ABY6IYS7_9BACT</name>
<evidence type="ECO:0000313" key="2">
    <source>
        <dbReference type="EMBL" id="UYQ91067.1"/>
    </source>
</evidence>
<keyword evidence="3" id="KW-1185">Reference proteome</keyword>
<dbReference type="RefSeq" id="WP_264279550.1">
    <property type="nucleotide sequence ID" value="NZ_CP107006.1"/>
</dbReference>
<protein>
    <submittedName>
        <fullName evidence="2">Uncharacterized protein</fullName>
    </submittedName>
</protein>
<dbReference type="EMBL" id="CP107006">
    <property type="protein sequence ID" value="UYQ91067.1"/>
    <property type="molecule type" value="Genomic_DNA"/>
</dbReference>
<reference evidence="2" key="1">
    <citation type="submission" date="2022-10" db="EMBL/GenBank/DDBJ databases">
        <title>Chitinophaga sp. nov., isolated from soil.</title>
        <authorList>
            <person name="Jeon C.O."/>
        </authorList>
    </citation>
    <scope>NUCLEOTIDE SEQUENCE</scope>
    <source>
        <strain evidence="2">R8</strain>
    </source>
</reference>
<keyword evidence="1" id="KW-1133">Transmembrane helix</keyword>
<feature type="transmembrane region" description="Helical" evidence="1">
    <location>
        <begin position="12"/>
        <end position="31"/>
    </location>
</feature>
<organism evidence="2 3">
    <name type="scientific">Chitinophaga horti</name>
    <dbReference type="NCBI Taxonomy" id="2920382"/>
    <lineage>
        <taxon>Bacteria</taxon>
        <taxon>Pseudomonadati</taxon>
        <taxon>Bacteroidota</taxon>
        <taxon>Chitinophagia</taxon>
        <taxon>Chitinophagales</taxon>
        <taxon>Chitinophagaceae</taxon>
        <taxon>Chitinophaga</taxon>
    </lineage>
</organism>
<evidence type="ECO:0000256" key="1">
    <source>
        <dbReference type="SAM" id="Phobius"/>
    </source>
</evidence>
<keyword evidence="1" id="KW-0472">Membrane</keyword>
<dbReference type="Proteomes" id="UP001162741">
    <property type="component" value="Chromosome"/>
</dbReference>
<accession>A0ABY6IYS7</accession>
<gene>
    <name evidence="2" type="ORF">MKQ68_13290</name>
</gene>
<proteinExistence type="predicted"/>
<sequence>MKENQPNTARQWILLIPAMVLALLVYNMPLVKQWFQDRPVNYYKEFKSTLEADVTEDQMREIRYGKQYVLANMLLQTLAKEKDVTVLLEPNSYYRENGIDIIVPEPVVFYYYTNGKMKAVWTNSKDIYKAKFFVRISKTMDLSVVPLNSKADIDKVLADYKNYNATL</sequence>
<evidence type="ECO:0000313" key="3">
    <source>
        <dbReference type="Proteomes" id="UP001162741"/>
    </source>
</evidence>